<sequence length="158" mass="18485">MRTIKNYISKNEAYFGVSFILTSVYLIAVDKYHLNFSKWVSDVMNRGITNIFVAVFLLIGFLLLWLYFEPDVSEKVEKNKAFVGLTIYLLTFIIWLLDSIYFAYIASILFLPATFLILKWLIPLIRDLGKSYSELRDFEKASIVTSFTTVFLKTLFKR</sequence>
<protein>
    <submittedName>
        <fullName evidence="2">Uncharacterized protein</fullName>
    </submittedName>
</protein>
<keyword evidence="1" id="KW-0812">Transmembrane</keyword>
<reference evidence="2 3" key="1">
    <citation type="submission" date="2014-08" db="EMBL/GenBank/DDBJ databases">
        <title>Genome sequence of Tetragenococcus muriaticus.</title>
        <authorList>
            <person name="Chuea-nongthon C."/>
            <person name="Rodtong S."/>
            <person name="Yongsawatdigul J."/>
            <person name="Steele J.L."/>
            <person name="Liu X.-y."/>
            <person name="Speers J."/>
            <person name="Glasner J.D."/>
            <person name="Neeno-Eckwall E.C."/>
        </authorList>
    </citation>
    <scope>NUCLEOTIDE SEQUENCE [LARGE SCALE GENOMIC DNA]</scope>
    <source>
        <strain evidence="2 3">3MR10-3</strain>
    </source>
</reference>
<comment type="caution">
    <text evidence="2">The sequence shown here is derived from an EMBL/GenBank/DDBJ whole genome shotgun (WGS) entry which is preliminary data.</text>
</comment>
<evidence type="ECO:0000313" key="2">
    <source>
        <dbReference type="EMBL" id="KFN90219.1"/>
    </source>
</evidence>
<dbReference type="AlphaFoldDB" id="A0A091BZS5"/>
<feature type="transmembrane region" description="Helical" evidence="1">
    <location>
        <begin position="48"/>
        <end position="68"/>
    </location>
</feature>
<dbReference type="EMBL" id="JPVT01000172">
    <property type="protein sequence ID" value="KFN90219.1"/>
    <property type="molecule type" value="Genomic_DNA"/>
</dbReference>
<dbReference type="Proteomes" id="UP000029381">
    <property type="component" value="Unassembled WGS sequence"/>
</dbReference>
<accession>A0A091BZS5</accession>
<evidence type="ECO:0000313" key="3">
    <source>
        <dbReference type="Proteomes" id="UP000029381"/>
    </source>
</evidence>
<gene>
    <name evidence="2" type="ORF">TMU3MR103_1626</name>
</gene>
<feature type="transmembrane region" description="Helical" evidence="1">
    <location>
        <begin position="103"/>
        <end position="122"/>
    </location>
</feature>
<dbReference type="RefSeq" id="WP_038023759.1">
    <property type="nucleotide sequence ID" value="NZ_JPVT01000172.1"/>
</dbReference>
<keyword evidence="3" id="KW-1185">Reference proteome</keyword>
<feature type="transmembrane region" description="Helical" evidence="1">
    <location>
        <begin position="80"/>
        <end position="97"/>
    </location>
</feature>
<keyword evidence="1" id="KW-0472">Membrane</keyword>
<proteinExistence type="predicted"/>
<feature type="transmembrane region" description="Helical" evidence="1">
    <location>
        <begin position="12"/>
        <end position="28"/>
    </location>
</feature>
<keyword evidence="1" id="KW-1133">Transmembrane helix</keyword>
<evidence type="ECO:0000256" key="1">
    <source>
        <dbReference type="SAM" id="Phobius"/>
    </source>
</evidence>
<organism evidence="2 3">
    <name type="scientific">Tetragenococcus muriaticus 3MR10-3</name>
    <dbReference type="NCBI Taxonomy" id="1302648"/>
    <lineage>
        <taxon>Bacteria</taxon>
        <taxon>Bacillati</taxon>
        <taxon>Bacillota</taxon>
        <taxon>Bacilli</taxon>
        <taxon>Lactobacillales</taxon>
        <taxon>Enterococcaceae</taxon>
        <taxon>Tetragenococcus</taxon>
    </lineage>
</organism>
<dbReference type="PATRIC" id="fig|1302648.3.peg.1588"/>
<name>A0A091BZS5_9ENTE</name>